<evidence type="ECO:0000313" key="1">
    <source>
        <dbReference type="EMBL" id="RNG27480.1"/>
    </source>
</evidence>
<dbReference type="Proteomes" id="UP000275401">
    <property type="component" value="Unassembled WGS sequence"/>
</dbReference>
<accession>A0A3M8WDD8</accession>
<evidence type="ECO:0000313" key="2">
    <source>
        <dbReference type="Proteomes" id="UP000275401"/>
    </source>
</evidence>
<dbReference type="AlphaFoldDB" id="A0A3M8WDD8"/>
<organism evidence="1 2">
    <name type="scientific">Streptomyces botrytidirepellens</name>
    <dbReference type="NCBI Taxonomy" id="2486417"/>
    <lineage>
        <taxon>Bacteria</taxon>
        <taxon>Bacillati</taxon>
        <taxon>Actinomycetota</taxon>
        <taxon>Actinomycetes</taxon>
        <taxon>Kitasatosporales</taxon>
        <taxon>Streptomycetaceae</taxon>
        <taxon>Streptomyces</taxon>
    </lineage>
</organism>
<dbReference type="EMBL" id="RIBZ01000172">
    <property type="protein sequence ID" value="RNG27480.1"/>
    <property type="molecule type" value="Genomic_DNA"/>
</dbReference>
<proteinExistence type="predicted"/>
<sequence length="318" mass="33022">MRAVLGDSGLDVTSSTKGAFGGGHGTSLDVRCQVTAEGRGRVGVTISGAPRPRAEYGTGELSTAVPARDTLPVPVGHGWSGLLATDNARQGDPGDGRATAAVLLDCAGSGRSLLITVETALGGATLDDPATRPSFVRTATATAQRADDRWDCGARLGKQVYDVDLPVNKDEYEPLLGATGTCATVPTAARSAVSTARETARARAPREICALGARDGSPRYRLDAYYGPYAEDARAQYTRNDGEDVTPAEKPAGRLGRSAYWAGADCPDGAPRALYLIRADDADGDARARPDLGYERAALSAFATRSAEDHGCAEPVTP</sequence>
<comment type="caution">
    <text evidence="1">The sequence shown here is derived from an EMBL/GenBank/DDBJ whole genome shotgun (WGS) entry which is preliminary data.</text>
</comment>
<reference evidence="1 2" key="1">
    <citation type="submission" date="2018-11" db="EMBL/GenBank/DDBJ databases">
        <title>The Potential of Streptomyces as Biocontrol Agents against the Tomato grey mould, Botrytis cinerea (Gray mold) Frontiers in Microbiology.</title>
        <authorList>
            <person name="Li D."/>
        </authorList>
    </citation>
    <scope>NUCLEOTIDE SEQUENCE [LARGE SCALE GENOMIC DNA]</scope>
    <source>
        <strain evidence="1 2">NEAU-LD23</strain>
    </source>
</reference>
<name>A0A3M8WDD8_9ACTN</name>
<protein>
    <submittedName>
        <fullName evidence="1">Uncharacterized protein</fullName>
    </submittedName>
</protein>
<gene>
    <name evidence="1" type="ORF">EEJ42_13195</name>
</gene>
<keyword evidence="2" id="KW-1185">Reference proteome</keyword>